<dbReference type="EMBL" id="JASOOE010000004">
    <property type="protein sequence ID" value="MDK7186983.1"/>
    <property type="molecule type" value="Genomic_DNA"/>
</dbReference>
<organism evidence="2 3">
    <name type="scientific">Facklamia hominis</name>
    <dbReference type="NCBI Taxonomy" id="178214"/>
    <lineage>
        <taxon>Bacteria</taxon>
        <taxon>Bacillati</taxon>
        <taxon>Bacillota</taxon>
        <taxon>Bacilli</taxon>
        <taxon>Lactobacillales</taxon>
        <taxon>Aerococcaceae</taxon>
        <taxon>Facklamia</taxon>
    </lineage>
</organism>
<accession>A0AAJ1Q3G1</accession>
<reference evidence="2" key="1">
    <citation type="submission" date="2023-05" db="EMBL/GenBank/DDBJ databases">
        <title>Cataloging the Phylogenetic Diversity of Human Bladder Bacteria.</title>
        <authorList>
            <person name="Du J."/>
        </authorList>
    </citation>
    <scope>NUCLEOTIDE SEQUENCE</scope>
    <source>
        <strain evidence="2">UMB1231</strain>
    </source>
</reference>
<proteinExistence type="predicted"/>
<dbReference type="RefSeq" id="WP_006908310.1">
    <property type="nucleotide sequence ID" value="NZ_JASOOE010000004.1"/>
</dbReference>
<protein>
    <submittedName>
        <fullName evidence="2">Uncharacterized protein</fullName>
    </submittedName>
</protein>
<evidence type="ECO:0000256" key="1">
    <source>
        <dbReference type="SAM" id="Phobius"/>
    </source>
</evidence>
<comment type="caution">
    <text evidence="2">The sequence shown here is derived from an EMBL/GenBank/DDBJ whole genome shotgun (WGS) entry which is preliminary data.</text>
</comment>
<feature type="transmembrane region" description="Helical" evidence="1">
    <location>
        <begin position="12"/>
        <end position="31"/>
    </location>
</feature>
<keyword evidence="1" id="KW-1133">Transmembrane helix</keyword>
<name>A0AAJ1Q3G1_9LACT</name>
<gene>
    <name evidence="2" type="ORF">QP433_03220</name>
</gene>
<keyword evidence="1" id="KW-0812">Transmembrane</keyword>
<dbReference type="AlphaFoldDB" id="A0AAJ1Q3G1"/>
<evidence type="ECO:0000313" key="2">
    <source>
        <dbReference type="EMBL" id="MDK7186983.1"/>
    </source>
</evidence>
<sequence length="118" mass="12871">MRKNKEFSLGGFLLGSAALVTVAGLALYAYFDEDTHNHVAGIINREKVKAYVRYKLNGSDKLVAAVDQLSDAEVNKLMALADKTSDMSTKASQGFNDIVDRVKEVAQDAGDKVQDFLN</sequence>
<keyword evidence="1" id="KW-0472">Membrane</keyword>
<evidence type="ECO:0000313" key="3">
    <source>
        <dbReference type="Proteomes" id="UP001229251"/>
    </source>
</evidence>
<dbReference type="Proteomes" id="UP001229251">
    <property type="component" value="Unassembled WGS sequence"/>
</dbReference>